<feature type="domain" description="SCP" evidence="1">
    <location>
        <begin position="35"/>
        <end position="169"/>
    </location>
</feature>
<dbReference type="PRINTS" id="PR00837">
    <property type="entry name" value="V5TPXLIKE"/>
</dbReference>
<reference evidence="2 3" key="1">
    <citation type="submission" date="2017-06" db="EMBL/GenBank/DDBJ databases">
        <title>Raineya orbicola gen. nov., sp. nov. a slightly thermophilic bacterium of the phylum Bacteroidetes and the description of Raineyaceae fam. nov.</title>
        <authorList>
            <person name="Albuquerque L."/>
            <person name="Polonia A.R.M."/>
            <person name="Barroso C."/>
            <person name="Froufe H.J.C."/>
            <person name="Lage O."/>
            <person name="Lobo-Da-Cunha A."/>
            <person name="Egas C."/>
            <person name="Da Costa M.S."/>
        </authorList>
    </citation>
    <scope>NUCLEOTIDE SEQUENCE [LARGE SCALE GENOMIC DNA]</scope>
    <source>
        <strain evidence="2 3">SPSPC-11</strain>
    </source>
</reference>
<organism evidence="2 3">
    <name type="scientific">Raineya orbicola</name>
    <dbReference type="NCBI Taxonomy" id="2016530"/>
    <lineage>
        <taxon>Bacteria</taxon>
        <taxon>Pseudomonadati</taxon>
        <taxon>Bacteroidota</taxon>
        <taxon>Cytophagia</taxon>
        <taxon>Cytophagales</taxon>
        <taxon>Raineyaceae</taxon>
        <taxon>Raineya</taxon>
    </lineage>
</organism>
<dbReference type="OrthoDB" id="9794228at2"/>
<protein>
    <submittedName>
        <fullName evidence="2">Cysteine-rich secretory protein family</fullName>
    </submittedName>
</protein>
<dbReference type="Proteomes" id="UP000233387">
    <property type="component" value="Unassembled WGS sequence"/>
</dbReference>
<dbReference type="Pfam" id="PF00188">
    <property type="entry name" value="CAP"/>
    <property type="match status" value="1"/>
</dbReference>
<dbReference type="InterPro" id="IPR001283">
    <property type="entry name" value="CRISP-related"/>
</dbReference>
<sequence length="176" mass="20716">MKKTPITLIFSVMLCFSFWANYRFPAISQDDKEPEVMKGITERHNYWRRELGLPPLKWSNELARVAQKWADELKKRGCELEHSTNKYGENIYWYKGSKRSSPQEAVDAWAAEKQYFNFEKLECNGHWSKCGHYTQLIWENTKKVGCGVAYCGDEEIWVCNYEPAGNVVGQKPYRKR</sequence>
<evidence type="ECO:0000313" key="2">
    <source>
        <dbReference type="EMBL" id="PKQ70335.1"/>
    </source>
</evidence>
<accession>A0A2N3IJ37</accession>
<dbReference type="Gene3D" id="3.40.33.10">
    <property type="entry name" value="CAP"/>
    <property type="match status" value="1"/>
</dbReference>
<dbReference type="PROSITE" id="PS01009">
    <property type="entry name" value="CRISP_1"/>
    <property type="match status" value="1"/>
</dbReference>
<dbReference type="EMBL" id="NKXO01000007">
    <property type="protein sequence ID" value="PKQ70335.1"/>
    <property type="molecule type" value="Genomic_DNA"/>
</dbReference>
<dbReference type="PRINTS" id="PR00838">
    <property type="entry name" value="V5ALLERGEN"/>
</dbReference>
<dbReference type="InterPro" id="IPR002413">
    <property type="entry name" value="V5_allergen-like"/>
</dbReference>
<dbReference type="InterPro" id="IPR035940">
    <property type="entry name" value="CAP_sf"/>
</dbReference>
<comment type="caution">
    <text evidence="2">The sequence shown here is derived from an EMBL/GenBank/DDBJ whole genome shotgun (WGS) entry which is preliminary data.</text>
</comment>
<name>A0A2N3IJ37_9BACT</name>
<evidence type="ECO:0000259" key="1">
    <source>
        <dbReference type="SMART" id="SM00198"/>
    </source>
</evidence>
<keyword evidence="3" id="KW-1185">Reference proteome</keyword>
<gene>
    <name evidence="2" type="ORF">Rain11_0563</name>
</gene>
<dbReference type="SMART" id="SM00198">
    <property type="entry name" value="SCP"/>
    <property type="match status" value="1"/>
</dbReference>
<proteinExistence type="predicted"/>
<dbReference type="SUPFAM" id="SSF55797">
    <property type="entry name" value="PR-1-like"/>
    <property type="match status" value="1"/>
</dbReference>
<dbReference type="RefSeq" id="WP_101357825.1">
    <property type="nucleotide sequence ID" value="NZ_NKXO01000007.1"/>
</dbReference>
<dbReference type="AlphaFoldDB" id="A0A2N3IJ37"/>
<dbReference type="FunFam" id="3.40.33.10:FF:000004">
    <property type="entry name" value="CAP, cysteine-rich secretory protein, antigen 5"/>
    <property type="match status" value="1"/>
</dbReference>
<dbReference type="GO" id="GO:0005576">
    <property type="term" value="C:extracellular region"/>
    <property type="evidence" value="ECO:0007669"/>
    <property type="project" value="InterPro"/>
</dbReference>
<evidence type="ECO:0000313" key="3">
    <source>
        <dbReference type="Proteomes" id="UP000233387"/>
    </source>
</evidence>
<dbReference type="InterPro" id="IPR014044">
    <property type="entry name" value="CAP_dom"/>
</dbReference>
<dbReference type="PANTHER" id="PTHR10334">
    <property type="entry name" value="CYSTEINE-RICH SECRETORY PROTEIN-RELATED"/>
    <property type="match status" value="1"/>
</dbReference>
<dbReference type="InterPro" id="IPR018244">
    <property type="entry name" value="Allrgn_V5/Tpx1_CS"/>
</dbReference>